<reference evidence="1" key="1">
    <citation type="journal article" date="2023" name="G3 (Bethesda)">
        <title>Whole genome assemblies of Zophobas morio and Tenebrio molitor.</title>
        <authorList>
            <person name="Kaur S."/>
            <person name="Stinson S.A."/>
            <person name="diCenzo G.C."/>
        </authorList>
    </citation>
    <scope>NUCLEOTIDE SEQUENCE</scope>
    <source>
        <strain evidence="1">QUZm001</strain>
    </source>
</reference>
<comment type="caution">
    <text evidence="1">The sequence shown here is derived from an EMBL/GenBank/DDBJ whole genome shotgun (WGS) entry which is preliminary data.</text>
</comment>
<protein>
    <submittedName>
        <fullName evidence="1">Uncharacterized protein</fullName>
    </submittedName>
</protein>
<keyword evidence="2" id="KW-1185">Reference proteome</keyword>
<evidence type="ECO:0000313" key="1">
    <source>
        <dbReference type="EMBL" id="KAJ3653047.1"/>
    </source>
</evidence>
<dbReference type="Proteomes" id="UP001168821">
    <property type="component" value="Unassembled WGS sequence"/>
</dbReference>
<dbReference type="EMBL" id="JALNTZ010000005">
    <property type="protein sequence ID" value="KAJ3653047.1"/>
    <property type="molecule type" value="Genomic_DNA"/>
</dbReference>
<evidence type="ECO:0000313" key="2">
    <source>
        <dbReference type="Proteomes" id="UP001168821"/>
    </source>
</evidence>
<proteinExistence type="predicted"/>
<name>A0AA38MDY3_9CUCU</name>
<gene>
    <name evidence="1" type="ORF">Zmor_018965</name>
</gene>
<accession>A0AA38MDY3</accession>
<organism evidence="1 2">
    <name type="scientific">Zophobas morio</name>
    <dbReference type="NCBI Taxonomy" id="2755281"/>
    <lineage>
        <taxon>Eukaryota</taxon>
        <taxon>Metazoa</taxon>
        <taxon>Ecdysozoa</taxon>
        <taxon>Arthropoda</taxon>
        <taxon>Hexapoda</taxon>
        <taxon>Insecta</taxon>
        <taxon>Pterygota</taxon>
        <taxon>Neoptera</taxon>
        <taxon>Endopterygota</taxon>
        <taxon>Coleoptera</taxon>
        <taxon>Polyphaga</taxon>
        <taxon>Cucujiformia</taxon>
        <taxon>Tenebrionidae</taxon>
        <taxon>Zophobas</taxon>
    </lineage>
</organism>
<dbReference type="AlphaFoldDB" id="A0AA38MDY3"/>
<sequence length="93" mass="10479">MRDLDRYSINIVPSLQFISNGSPDDGCLAGLSYQSGLSPADIRYREILFRANRGKTHGVYPVTDRGVYTTVLENQFGKSLHLPPSRNVWHRVS</sequence>